<dbReference type="Gene3D" id="3.40.1520.20">
    <property type="match status" value="3"/>
</dbReference>
<keyword evidence="3" id="KW-1185">Reference proteome</keyword>
<dbReference type="Proteomes" id="UP001055101">
    <property type="component" value="Unassembled WGS sequence"/>
</dbReference>
<sequence>MTSPTSSSAFRNRVGWLAGLPVLALLWAAATLATAPIVADALRVGSAAIVRETGRGEPEPWLRIEAEGRDLLALGEAPDSASREAALGRLASIPGLRRVGDRTGLIETASPFVWTATRTRADQVETGGNRPAEVGAAALAARLAAALPPETDLRDRARAARGGPAGFMEGASYLVARLGGFAPGAVASLSDTTLSIRGEALDPAAYAAGQDAPPQGFGLGAIEILPPRVDDFRFVVERRPDGGLTLGGNVVSEAARAEALKMAGIVLANTGMQAGVDDAMRTARGLDPAIDPAALTKAALRLAGLIREGSVRFERGNLSVSGTALDEEAVGEAEAALRDARPAGIGAGTVSLEVRPVSPYTTRIRRDSGSVTLSGYLPDRAARESLNAALRLRFLREAIVDRSRLSSGARPGLVAALTATLGPLSTLASGEIAVTGRTMQLGGESLYAESARRTGEDLRRAVPPGWESTVAVTTRDAAPAYDAPTCARLFSERLAGHTLRFAPGSSELKPDFYPVLDAVAELVKACRAERVEVIGHLDPPGAKPPKPETLPEAKAEKDKADKAKADKAKTSSKEKTTGNDKAPGKVAEAGKAADNTKADKAKPAPTPTEPPPPAKDPDPSPDLAGARAAAIVDYLLKAGVASGRALAAQGSAPLNDRQGIGLALRS</sequence>
<organism evidence="2 3">
    <name type="scientific">Methylobacterium thuringiense</name>
    <dbReference type="NCBI Taxonomy" id="1003091"/>
    <lineage>
        <taxon>Bacteria</taxon>
        <taxon>Pseudomonadati</taxon>
        <taxon>Pseudomonadota</taxon>
        <taxon>Alphaproteobacteria</taxon>
        <taxon>Hyphomicrobiales</taxon>
        <taxon>Methylobacteriaceae</taxon>
        <taxon>Methylobacterium</taxon>
    </lineage>
</organism>
<reference evidence="2" key="1">
    <citation type="journal article" date="2021" name="Front. Microbiol.">
        <title>Comprehensive Comparative Genomics and Phenotyping of Methylobacterium Species.</title>
        <authorList>
            <person name="Alessa O."/>
            <person name="Ogura Y."/>
            <person name="Fujitani Y."/>
            <person name="Takami H."/>
            <person name="Hayashi T."/>
            <person name="Sahin N."/>
            <person name="Tani A."/>
        </authorList>
    </citation>
    <scope>NUCLEOTIDE SEQUENCE</scope>
    <source>
        <strain evidence="2">DSM 23674</strain>
    </source>
</reference>
<feature type="compositionally biased region" description="Pro residues" evidence="1">
    <location>
        <begin position="604"/>
        <end position="614"/>
    </location>
</feature>
<name>A0ABQ4TKN7_9HYPH</name>
<gene>
    <name evidence="2" type="ORF">EKPJFOCH_1895</name>
</gene>
<dbReference type="EMBL" id="BPRA01000008">
    <property type="protein sequence ID" value="GJE55404.1"/>
    <property type="molecule type" value="Genomic_DNA"/>
</dbReference>
<evidence type="ECO:0000313" key="2">
    <source>
        <dbReference type="EMBL" id="GJE55404.1"/>
    </source>
</evidence>
<evidence type="ECO:0000256" key="1">
    <source>
        <dbReference type="SAM" id="MobiDB-lite"/>
    </source>
</evidence>
<feature type="region of interest" description="Disordered" evidence="1">
    <location>
        <begin position="645"/>
        <end position="666"/>
    </location>
</feature>
<accession>A0ABQ4TKN7</accession>
<proteinExistence type="predicted"/>
<dbReference type="SUPFAM" id="SSF103088">
    <property type="entry name" value="OmpA-like"/>
    <property type="match status" value="1"/>
</dbReference>
<feature type="compositionally biased region" description="Basic and acidic residues" evidence="1">
    <location>
        <begin position="545"/>
        <end position="578"/>
    </location>
</feature>
<evidence type="ECO:0000313" key="3">
    <source>
        <dbReference type="Proteomes" id="UP001055101"/>
    </source>
</evidence>
<dbReference type="InterPro" id="IPR036737">
    <property type="entry name" value="OmpA-like_sf"/>
</dbReference>
<feature type="region of interest" description="Disordered" evidence="1">
    <location>
        <begin position="536"/>
        <end position="625"/>
    </location>
</feature>
<comment type="caution">
    <text evidence="2">The sequence shown here is derived from an EMBL/GenBank/DDBJ whole genome shotgun (WGS) entry which is preliminary data.</text>
</comment>
<evidence type="ECO:0008006" key="4">
    <source>
        <dbReference type="Google" id="ProtNLM"/>
    </source>
</evidence>
<dbReference type="Gene3D" id="3.30.1330.60">
    <property type="entry name" value="OmpA-like domain"/>
    <property type="match status" value="1"/>
</dbReference>
<dbReference type="RefSeq" id="WP_238231699.1">
    <property type="nucleotide sequence ID" value="NZ_BPRA01000008.1"/>
</dbReference>
<protein>
    <recommendedName>
        <fullName evidence="4">Flagellar motor protein MotB</fullName>
    </recommendedName>
</protein>
<reference evidence="2" key="2">
    <citation type="submission" date="2021-08" db="EMBL/GenBank/DDBJ databases">
        <authorList>
            <person name="Tani A."/>
            <person name="Ola A."/>
            <person name="Ogura Y."/>
            <person name="Katsura K."/>
            <person name="Hayashi T."/>
        </authorList>
    </citation>
    <scope>NUCLEOTIDE SEQUENCE</scope>
    <source>
        <strain evidence="2">DSM 23674</strain>
    </source>
</reference>